<dbReference type="InterPro" id="IPR028994">
    <property type="entry name" value="Integrin_alpha_N"/>
</dbReference>
<dbReference type="Proteomes" id="UP001165653">
    <property type="component" value="Unassembled WGS sequence"/>
</dbReference>
<dbReference type="SMART" id="SM00191">
    <property type="entry name" value="Int_alpha"/>
    <property type="match status" value="5"/>
</dbReference>
<evidence type="ECO:0000313" key="6">
    <source>
        <dbReference type="Proteomes" id="UP001165653"/>
    </source>
</evidence>
<evidence type="ECO:0000256" key="2">
    <source>
        <dbReference type="ARBA" id="ARBA00022737"/>
    </source>
</evidence>
<feature type="chain" id="PRO_5045917016" description="FG-GAP repeat protein" evidence="4">
    <location>
        <begin position="19"/>
        <end position="868"/>
    </location>
</feature>
<dbReference type="Gene3D" id="2.130.10.130">
    <property type="entry name" value="Integrin alpha, N-terminal"/>
    <property type="match status" value="3"/>
</dbReference>
<evidence type="ECO:0000256" key="4">
    <source>
        <dbReference type="SAM" id="SignalP"/>
    </source>
</evidence>
<feature type="signal peptide" evidence="4">
    <location>
        <begin position="1"/>
        <end position="18"/>
    </location>
</feature>
<comment type="caution">
    <text evidence="5">The sequence shown here is derived from an EMBL/GenBank/DDBJ whole genome shotgun (WGS) entry which is preliminary data.</text>
</comment>
<dbReference type="InterPro" id="IPR013519">
    <property type="entry name" value="Int_alpha_beta-p"/>
</dbReference>
<proteinExistence type="predicted"/>
<organism evidence="5 6">
    <name type="scientific">Luteolibacter rhizosphaerae</name>
    <dbReference type="NCBI Taxonomy" id="2989719"/>
    <lineage>
        <taxon>Bacteria</taxon>
        <taxon>Pseudomonadati</taxon>
        <taxon>Verrucomicrobiota</taxon>
        <taxon>Verrucomicrobiia</taxon>
        <taxon>Verrucomicrobiales</taxon>
        <taxon>Verrucomicrobiaceae</taxon>
        <taxon>Luteolibacter</taxon>
    </lineage>
</organism>
<accession>A0ABT3G6C9</accession>
<gene>
    <name evidence="5" type="ORF">OJ996_17550</name>
</gene>
<dbReference type="PANTHER" id="PTHR36220:SF1">
    <property type="entry name" value="GAMMA TUBULIN COMPLEX COMPONENT C-TERMINAL DOMAIN-CONTAINING PROTEIN"/>
    <property type="match status" value="1"/>
</dbReference>
<evidence type="ECO:0000256" key="1">
    <source>
        <dbReference type="ARBA" id="ARBA00022729"/>
    </source>
</evidence>
<sequence>MKSLISLLVLALTGLVAAAPLGAGKVPEGLSPADWSAIRAAHEAAQHAPQRADDGCLRVRNPGQQWHTEFDGKGFTVTPDDGAWTWGLDLTGYGDLGFSTSTAPSQLTHEGGRISCQRDGNLTEWFINDSRGLEQGWDIRVRPERADPGAALQLHLSTRGSVLPRVNESGDCVSFHHEHGGSALSYGGLKAWDAEGKKLPVRFEQGEGRRFRIAVEDQGARYPITIDPIAQQAYLKANHRAYWFGDSVAISGNTVVIGASIDGYQTGSNSGTAFVFTRSGGVWTQQARLKGSNTESGDLFGRSVAISGDTLVVGAIGEDSSSGGVGGNQADNSLSSSGAAYVFTRSGTTWTQQAYIKGVLHYATGVSYNFGNSVAIEGDLLAVGAPGAGAVKERGAVCTYIRSGGIWTEQSLIEAHSAPQFSYFGQSVAISNGTLVVGASRQGVVYVYTHNGAAWGQQAYLKVADFDGAGASVGISGDTLVTGARSAGAAYVFTRSGTSWTQQASLRAGSLGGGFGSSVGISGDTVVVGADGDSSNATGVNGNPNATGAEYSGAAWVFHRNGTTWTRQAYLKASNTGAGDGFGEVVAIGGDTVVIGAKYEDSSATGVNGNQSNNDAQTSGAVYVMHLNPAPFEIAIEENWINISLGGTKSFGPVVAGGSSEVTLDLISRGTNDLILTGDPKITLTGSSDFTVTAQPSSPVIGYGGRTTFKVRFTPTGTGPKAASLSMPTSDGGSPLVLNLSGTALSFTTDTDGDGMSDAAEFNMAALNFDWQVNQSALVDTYLANANKLGFFTPAQVAAFEAEGKLIAKDPVSGRYKITMDWKKSTDLSEFIDLPASVGSSVSFTASRGIQFEFASPEDAAFFWFEQD</sequence>
<protein>
    <recommendedName>
        <fullName evidence="7">FG-GAP repeat protein</fullName>
    </recommendedName>
</protein>
<reference evidence="5" key="1">
    <citation type="submission" date="2022-10" db="EMBL/GenBank/DDBJ databases">
        <title>Luteolibacter sp. GHJ8, whole genome shotgun sequencing project.</title>
        <authorList>
            <person name="Zhao G."/>
            <person name="Shen L."/>
        </authorList>
    </citation>
    <scope>NUCLEOTIDE SEQUENCE</scope>
    <source>
        <strain evidence="5">GHJ8</strain>
    </source>
</reference>
<dbReference type="InterPro" id="IPR013517">
    <property type="entry name" value="FG-GAP"/>
</dbReference>
<dbReference type="Pfam" id="PF14312">
    <property type="entry name" value="FG-GAP_2"/>
    <property type="match status" value="5"/>
</dbReference>
<dbReference type="PANTHER" id="PTHR36220">
    <property type="entry name" value="UNNAMED PRODUCT"/>
    <property type="match status" value="1"/>
</dbReference>
<name>A0ABT3G6C9_9BACT</name>
<evidence type="ECO:0000256" key="3">
    <source>
        <dbReference type="ARBA" id="ARBA00023180"/>
    </source>
</evidence>
<dbReference type="EMBL" id="JAPDDR010000009">
    <property type="protein sequence ID" value="MCW1915394.1"/>
    <property type="molecule type" value="Genomic_DNA"/>
</dbReference>
<keyword evidence="2" id="KW-0677">Repeat</keyword>
<evidence type="ECO:0008006" key="7">
    <source>
        <dbReference type="Google" id="ProtNLM"/>
    </source>
</evidence>
<keyword evidence="1 4" id="KW-0732">Signal</keyword>
<keyword evidence="3" id="KW-0325">Glycoprotein</keyword>
<keyword evidence="6" id="KW-1185">Reference proteome</keyword>
<evidence type="ECO:0000313" key="5">
    <source>
        <dbReference type="EMBL" id="MCW1915394.1"/>
    </source>
</evidence>
<dbReference type="RefSeq" id="WP_264514942.1">
    <property type="nucleotide sequence ID" value="NZ_JAPDDR010000009.1"/>
</dbReference>